<dbReference type="Gene3D" id="2.30.40.10">
    <property type="entry name" value="Urease, subunit C, domain 1"/>
    <property type="match status" value="1"/>
</dbReference>
<dbReference type="Proteomes" id="UP000317557">
    <property type="component" value="Unassembled WGS sequence"/>
</dbReference>
<dbReference type="PANTHER" id="PTHR22642:SF2">
    <property type="entry name" value="PROTEIN LONG AFTER FAR-RED 3"/>
    <property type="match status" value="1"/>
</dbReference>
<sequence length="550" mass="60402">MRKLVLIIALSALMISCSSPDNQKVFINANGYTFSGDTLTRFSTLIIEDGKVKDIGGDELADGITSEQVTDLQNKTVLPGLTDAHAHVMGLGFQELNINIAGINSLEATLDSIKAYAEANPDLEWIQGRGWNQTLWPENEFPTAEDLDSVVPDRPVWLTRVDGHAGWGNTKALEMASISRDTPDPQGGRIIRDGRGDATGVFIDAAENYVTKVIPEPTAQERKLALEKALEKMASEGITSVHDAGITAQTWDLYKEVADAGNMITRIYAMIGGTGDDFDELSKSGPVDSYANDRLALRSVKLYSDGALGSRGAAMKEPYSDDPGNRGLLFYTQEEMNAMVNKSISNGYQTNVHSIGDRANLEVLDAFAQAKEKFGEQGLRHRIEHAQIVSLEDIPKFKELNLIASMQATHATSDMNMAEDRVGPERIKGGYAWQTFLDQGTVVANGSDFPVEHVNPFFGLYSSVTRQDHEGNPPGGWYPEESLSREETLKSFTINAAYAGHQEEVLGSLEPGKWADFIVIDRDFFEVPTIEIWQTEVLQTWVAGEKVFGE</sequence>
<evidence type="ECO:0000256" key="1">
    <source>
        <dbReference type="SAM" id="SignalP"/>
    </source>
</evidence>
<dbReference type="SUPFAM" id="SSF51556">
    <property type="entry name" value="Metallo-dependent hydrolases"/>
    <property type="match status" value="1"/>
</dbReference>
<dbReference type="CDD" id="cd01300">
    <property type="entry name" value="YtcJ_like"/>
    <property type="match status" value="1"/>
</dbReference>
<keyword evidence="4" id="KW-1185">Reference proteome</keyword>
<reference evidence="3 4" key="1">
    <citation type="submission" date="2017-05" db="EMBL/GenBank/DDBJ databases">
        <authorList>
            <person name="Varghese N."/>
            <person name="Submissions S."/>
        </authorList>
    </citation>
    <scope>NUCLEOTIDE SEQUENCE [LARGE SCALE GENOMIC DNA]</scope>
    <source>
        <strain evidence="3 4">DSM 21985</strain>
    </source>
</reference>
<dbReference type="GO" id="GO:0016810">
    <property type="term" value="F:hydrolase activity, acting on carbon-nitrogen (but not peptide) bonds"/>
    <property type="evidence" value="ECO:0007669"/>
    <property type="project" value="InterPro"/>
</dbReference>
<feature type="signal peptide" evidence="1">
    <location>
        <begin position="1"/>
        <end position="23"/>
    </location>
</feature>
<protein>
    <recommendedName>
        <fullName evidence="2">Amidohydrolase 3 domain-containing protein</fullName>
    </recommendedName>
</protein>
<dbReference type="InterPro" id="IPR033932">
    <property type="entry name" value="YtcJ-like"/>
</dbReference>
<feature type="chain" id="PRO_5022063667" description="Amidohydrolase 3 domain-containing protein" evidence="1">
    <location>
        <begin position="24"/>
        <end position="550"/>
    </location>
</feature>
<evidence type="ECO:0000259" key="2">
    <source>
        <dbReference type="Pfam" id="PF07969"/>
    </source>
</evidence>
<accession>A0A521BB48</accession>
<dbReference type="Gene3D" id="3.20.20.140">
    <property type="entry name" value="Metal-dependent hydrolases"/>
    <property type="match status" value="1"/>
</dbReference>
<dbReference type="PANTHER" id="PTHR22642">
    <property type="entry name" value="IMIDAZOLONEPROPIONASE"/>
    <property type="match status" value="1"/>
</dbReference>
<dbReference type="OrthoDB" id="9767366at2"/>
<gene>
    <name evidence="3" type="ORF">SAMN06265219_102155</name>
</gene>
<dbReference type="RefSeq" id="WP_142453170.1">
    <property type="nucleotide sequence ID" value="NZ_FXTP01000002.1"/>
</dbReference>
<dbReference type="InterPro" id="IPR032466">
    <property type="entry name" value="Metal_Hydrolase"/>
</dbReference>
<dbReference type="Gene3D" id="3.10.310.70">
    <property type="match status" value="1"/>
</dbReference>
<organism evidence="3 4">
    <name type="scientific">Gracilimonas mengyeensis</name>
    <dbReference type="NCBI Taxonomy" id="1302730"/>
    <lineage>
        <taxon>Bacteria</taxon>
        <taxon>Pseudomonadati</taxon>
        <taxon>Balneolota</taxon>
        <taxon>Balneolia</taxon>
        <taxon>Balneolales</taxon>
        <taxon>Balneolaceae</taxon>
        <taxon>Gracilimonas</taxon>
    </lineage>
</organism>
<dbReference type="EMBL" id="FXTP01000002">
    <property type="protein sequence ID" value="SMO44317.1"/>
    <property type="molecule type" value="Genomic_DNA"/>
</dbReference>
<evidence type="ECO:0000313" key="3">
    <source>
        <dbReference type="EMBL" id="SMO44317.1"/>
    </source>
</evidence>
<evidence type="ECO:0000313" key="4">
    <source>
        <dbReference type="Proteomes" id="UP000317557"/>
    </source>
</evidence>
<dbReference type="InterPro" id="IPR011059">
    <property type="entry name" value="Metal-dep_hydrolase_composite"/>
</dbReference>
<keyword evidence="1" id="KW-0732">Signal</keyword>
<dbReference type="PROSITE" id="PS51257">
    <property type="entry name" value="PROKAR_LIPOPROTEIN"/>
    <property type="match status" value="1"/>
</dbReference>
<dbReference type="InterPro" id="IPR013108">
    <property type="entry name" value="Amidohydro_3"/>
</dbReference>
<dbReference type="AlphaFoldDB" id="A0A521BB48"/>
<proteinExistence type="predicted"/>
<feature type="domain" description="Amidohydrolase 3" evidence="2">
    <location>
        <begin position="68"/>
        <end position="548"/>
    </location>
</feature>
<name>A0A521BB48_9BACT</name>
<dbReference type="Pfam" id="PF07969">
    <property type="entry name" value="Amidohydro_3"/>
    <property type="match status" value="1"/>
</dbReference>
<dbReference type="SUPFAM" id="SSF51338">
    <property type="entry name" value="Composite domain of metallo-dependent hydrolases"/>
    <property type="match status" value="1"/>
</dbReference>